<dbReference type="PANTHER" id="PTHR43284">
    <property type="entry name" value="ASPARAGINE SYNTHETASE (GLUTAMINE-HYDROLYZING)"/>
    <property type="match status" value="1"/>
</dbReference>
<dbReference type="GO" id="GO:0004066">
    <property type="term" value="F:asparagine synthase (glutamine-hydrolyzing) activity"/>
    <property type="evidence" value="ECO:0007669"/>
    <property type="project" value="UniProtKB-EC"/>
</dbReference>
<evidence type="ECO:0000313" key="11">
    <source>
        <dbReference type="EMBL" id="OAN55055.1"/>
    </source>
</evidence>
<keyword evidence="8" id="KW-0061">Asparagine biosynthesis</keyword>
<dbReference type="NCBIfam" id="TIGR01536">
    <property type="entry name" value="asn_synth_AEB"/>
    <property type="match status" value="1"/>
</dbReference>
<evidence type="ECO:0000256" key="8">
    <source>
        <dbReference type="PIRSR" id="PIRSR001589-1"/>
    </source>
</evidence>
<dbReference type="Gene3D" id="3.60.20.10">
    <property type="entry name" value="Glutamine Phosphoribosylpyrophosphate, subunit 1, domain 1"/>
    <property type="match status" value="1"/>
</dbReference>
<keyword evidence="6 8" id="KW-0315">Glutamine amidotransferase</keyword>
<evidence type="ECO:0000256" key="4">
    <source>
        <dbReference type="ARBA" id="ARBA00022741"/>
    </source>
</evidence>
<dbReference type="InterPro" id="IPR029055">
    <property type="entry name" value="Ntn_hydrolases_N"/>
</dbReference>
<evidence type="ECO:0000313" key="12">
    <source>
        <dbReference type="Proteomes" id="UP000078543"/>
    </source>
</evidence>
<dbReference type="GO" id="GO:0005829">
    <property type="term" value="C:cytosol"/>
    <property type="evidence" value="ECO:0007669"/>
    <property type="project" value="TreeGrafter"/>
</dbReference>
<dbReference type="InterPro" id="IPR001962">
    <property type="entry name" value="Asn_synthase"/>
</dbReference>
<dbReference type="PIRSF" id="PIRSF001589">
    <property type="entry name" value="Asn_synthetase_glu-h"/>
    <property type="match status" value="1"/>
</dbReference>
<protein>
    <recommendedName>
        <fullName evidence="3">asparagine synthase (glutamine-hydrolyzing)</fullName>
        <ecNumber evidence="3">6.3.5.4</ecNumber>
    </recommendedName>
</protein>
<dbReference type="Proteomes" id="UP000078543">
    <property type="component" value="Unassembled WGS sequence"/>
</dbReference>
<feature type="binding site" evidence="9">
    <location>
        <position position="97"/>
    </location>
    <ligand>
        <name>L-glutamine</name>
        <dbReference type="ChEBI" id="CHEBI:58359"/>
    </ligand>
</feature>
<dbReference type="STRING" id="1437059.A6A05_00400"/>
<dbReference type="InterPro" id="IPR014729">
    <property type="entry name" value="Rossmann-like_a/b/a_fold"/>
</dbReference>
<dbReference type="EC" id="6.3.5.4" evidence="3"/>
<comment type="similarity">
    <text evidence="2">Belongs to the asparagine synthetase family.</text>
</comment>
<keyword evidence="8" id="KW-0028">Amino-acid biosynthesis</keyword>
<dbReference type="PANTHER" id="PTHR43284:SF1">
    <property type="entry name" value="ASPARAGINE SYNTHETASE"/>
    <property type="match status" value="1"/>
</dbReference>
<evidence type="ECO:0000259" key="10">
    <source>
        <dbReference type="PROSITE" id="PS51278"/>
    </source>
</evidence>
<proteinExistence type="inferred from homology"/>
<keyword evidence="5 9" id="KW-0067">ATP-binding</keyword>
<dbReference type="EMBL" id="LWQU01000104">
    <property type="protein sequence ID" value="OAN55055.1"/>
    <property type="molecule type" value="Genomic_DNA"/>
</dbReference>
<reference evidence="11 12" key="1">
    <citation type="submission" date="2016-04" db="EMBL/GenBank/DDBJ databases">
        <title>Draft genome sequence of freshwater magnetotactic bacteria Magnetospirillum marisnigri SP-1 and Magnetospirillum moscoviense BB-1.</title>
        <authorList>
            <person name="Koziaeva V."/>
            <person name="Dziuba M.V."/>
            <person name="Ivanov T.M."/>
            <person name="Kuznetsov B."/>
            <person name="Grouzdev D.S."/>
        </authorList>
    </citation>
    <scope>NUCLEOTIDE SEQUENCE [LARGE SCALE GENOMIC DNA]</scope>
    <source>
        <strain evidence="11 12">BB-1</strain>
    </source>
</reference>
<dbReference type="CDD" id="cd00712">
    <property type="entry name" value="AsnB"/>
    <property type="match status" value="1"/>
</dbReference>
<dbReference type="GO" id="GO:0006529">
    <property type="term" value="P:asparagine biosynthetic process"/>
    <property type="evidence" value="ECO:0007669"/>
    <property type="project" value="UniProtKB-KW"/>
</dbReference>
<dbReference type="GO" id="GO:0005524">
    <property type="term" value="F:ATP binding"/>
    <property type="evidence" value="ECO:0007669"/>
    <property type="project" value="UniProtKB-KW"/>
</dbReference>
<comment type="pathway">
    <text evidence="1">Amino-acid biosynthesis; L-asparagine biosynthesis; L-asparagine from L-aspartate (L-Gln route): step 1/1.</text>
</comment>
<dbReference type="InterPro" id="IPR033738">
    <property type="entry name" value="AsnB_N"/>
</dbReference>
<dbReference type="PROSITE" id="PS51278">
    <property type="entry name" value="GATASE_TYPE_2"/>
    <property type="match status" value="1"/>
</dbReference>
<evidence type="ECO:0000256" key="2">
    <source>
        <dbReference type="ARBA" id="ARBA00005752"/>
    </source>
</evidence>
<dbReference type="RefSeq" id="WP_068498120.1">
    <property type="nucleotide sequence ID" value="NZ_LWQU01000104.1"/>
</dbReference>
<dbReference type="CDD" id="cd01991">
    <property type="entry name" value="Asn_synthase_B_C"/>
    <property type="match status" value="1"/>
</dbReference>
<dbReference type="InterPro" id="IPR006426">
    <property type="entry name" value="Asn_synth_AEB"/>
</dbReference>
<keyword evidence="12" id="KW-1185">Reference proteome</keyword>
<evidence type="ECO:0000256" key="6">
    <source>
        <dbReference type="ARBA" id="ARBA00022962"/>
    </source>
</evidence>
<dbReference type="Gene3D" id="3.40.50.620">
    <property type="entry name" value="HUPs"/>
    <property type="match status" value="1"/>
</dbReference>
<dbReference type="InterPro" id="IPR017932">
    <property type="entry name" value="GATase_2_dom"/>
</dbReference>
<dbReference type="Pfam" id="PF00733">
    <property type="entry name" value="Asn_synthase"/>
    <property type="match status" value="1"/>
</dbReference>
<dbReference type="Pfam" id="PF13537">
    <property type="entry name" value="GATase_7"/>
    <property type="match status" value="1"/>
</dbReference>
<gene>
    <name evidence="11" type="ORF">A6A05_00400</name>
</gene>
<dbReference type="SUPFAM" id="SSF56235">
    <property type="entry name" value="N-terminal nucleophile aminohydrolases (Ntn hydrolases)"/>
    <property type="match status" value="1"/>
</dbReference>
<keyword evidence="4 9" id="KW-0547">Nucleotide-binding</keyword>
<dbReference type="InterPro" id="IPR051786">
    <property type="entry name" value="ASN_synthetase/amidase"/>
</dbReference>
<feature type="domain" description="Glutamine amidotransferase type-2" evidence="10">
    <location>
        <begin position="2"/>
        <end position="212"/>
    </location>
</feature>
<organism evidence="11 12">
    <name type="scientific">Magnetospirillum moscoviense</name>
    <dbReference type="NCBI Taxonomy" id="1437059"/>
    <lineage>
        <taxon>Bacteria</taxon>
        <taxon>Pseudomonadati</taxon>
        <taxon>Pseudomonadota</taxon>
        <taxon>Alphaproteobacteria</taxon>
        <taxon>Rhodospirillales</taxon>
        <taxon>Rhodospirillaceae</taxon>
        <taxon>Magnetospirillum</taxon>
    </lineage>
</organism>
<evidence type="ECO:0000256" key="9">
    <source>
        <dbReference type="PIRSR" id="PIRSR001589-2"/>
    </source>
</evidence>
<evidence type="ECO:0000256" key="7">
    <source>
        <dbReference type="ARBA" id="ARBA00048741"/>
    </source>
</evidence>
<accession>A0A178MYF2</accession>
<name>A0A178MYF2_9PROT</name>
<dbReference type="AlphaFoldDB" id="A0A178MYF2"/>
<sequence>MCGIWASVGLPATRAAIAAVAHRGPDGEGWHEHDTAAGLLALGHRRLAIVDLSADGAQPMSRTEPRLSVVYNGEIYNHPELRAELESLGHSFRTRSDTEVLLSAYAQWGESCLDRFNGMFAFVLWDQAANRLFAARDRFGVKPLYFWRGPGGAVAFASEIKQFTAVPGFVATLDPNTATDFLTWGVFDHSAETLFADVRQIRGGECASLSLEPGATPAIRRWYALPACGSRPLPPDIAIARFAELMSDSVNLRLRADVPVGSCLSGGLDSSAIVCLAARSLGSPLTTVSARYDGEAVDEGRFIDVVNAAVPAHPIAVHPDGADLAALLDRLVFHQDGPFASTSVFAQWRVFEAARAAGVPVMLDGQGADEQLAGYHPAFTAYHAGLLRQGRLGTLAAELAAQRRRHGTPAAWQAAVLLRAALPEAGRLALRRLRRTGRSPWLRPETARGRHQPLPATADLERLIESQMNETSLPMLLHYEDRNSMAHGIETRLPFLDYRLVELSVGLGGQHKIVGGETKWLLRRAMDGILPNLIRDRQDKIGFATPEKSWLAGPARTLVNEMVAEAARRFPTLFVPSALQQLTDDMMTGRRPFDFTLWRVISFAAWGKVFRVSL</sequence>
<evidence type="ECO:0000256" key="5">
    <source>
        <dbReference type="ARBA" id="ARBA00022840"/>
    </source>
</evidence>
<evidence type="ECO:0000256" key="3">
    <source>
        <dbReference type="ARBA" id="ARBA00012737"/>
    </source>
</evidence>
<comment type="catalytic activity">
    <reaction evidence="7">
        <text>L-aspartate + L-glutamine + ATP + H2O = L-asparagine + L-glutamate + AMP + diphosphate + H(+)</text>
        <dbReference type="Rhea" id="RHEA:12228"/>
        <dbReference type="ChEBI" id="CHEBI:15377"/>
        <dbReference type="ChEBI" id="CHEBI:15378"/>
        <dbReference type="ChEBI" id="CHEBI:29985"/>
        <dbReference type="ChEBI" id="CHEBI:29991"/>
        <dbReference type="ChEBI" id="CHEBI:30616"/>
        <dbReference type="ChEBI" id="CHEBI:33019"/>
        <dbReference type="ChEBI" id="CHEBI:58048"/>
        <dbReference type="ChEBI" id="CHEBI:58359"/>
        <dbReference type="ChEBI" id="CHEBI:456215"/>
        <dbReference type="EC" id="6.3.5.4"/>
    </reaction>
</comment>
<dbReference type="OrthoDB" id="9763290at2"/>
<evidence type="ECO:0000256" key="1">
    <source>
        <dbReference type="ARBA" id="ARBA00005187"/>
    </source>
</evidence>
<dbReference type="SUPFAM" id="SSF52402">
    <property type="entry name" value="Adenine nucleotide alpha hydrolases-like"/>
    <property type="match status" value="1"/>
</dbReference>
<comment type="caution">
    <text evidence="11">The sequence shown here is derived from an EMBL/GenBank/DDBJ whole genome shotgun (WGS) entry which is preliminary data.</text>
</comment>
<feature type="active site" description="For GATase activity" evidence="8">
    <location>
        <position position="2"/>
    </location>
</feature>